<organism evidence="5">
    <name type="scientific">Musca domestica</name>
    <name type="common">House fly</name>
    <dbReference type="NCBI Taxonomy" id="7370"/>
    <lineage>
        <taxon>Eukaryota</taxon>
        <taxon>Metazoa</taxon>
        <taxon>Ecdysozoa</taxon>
        <taxon>Arthropoda</taxon>
        <taxon>Hexapoda</taxon>
        <taxon>Insecta</taxon>
        <taxon>Pterygota</taxon>
        <taxon>Neoptera</taxon>
        <taxon>Endopterygota</taxon>
        <taxon>Diptera</taxon>
        <taxon>Brachycera</taxon>
        <taxon>Muscomorpha</taxon>
        <taxon>Muscoidea</taxon>
        <taxon>Muscidae</taxon>
        <taxon>Musca</taxon>
    </lineage>
</organism>
<protein>
    <recommendedName>
        <fullName evidence="6">AMP-binding enzyme</fullName>
    </recommendedName>
</protein>
<dbReference type="InterPro" id="IPR042099">
    <property type="entry name" value="ANL_N_sf"/>
</dbReference>
<dbReference type="SUPFAM" id="SSF56801">
    <property type="entry name" value="Acetyl-CoA synthetase-like"/>
    <property type="match status" value="1"/>
</dbReference>
<reference evidence="5" key="1">
    <citation type="submission" date="2020-05" db="UniProtKB">
        <authorList>
            <consortium name="EnsemblMetazoa"/>
        </authorList>
    </citation>
    <scope>IDENTIFICATION</scope>
    <source>
        <strain evidence="5">Aabys</strain>
    </source>
</reference>
<evidence type="ECO:0000256" key="2">
    <source>
        <dbReference type="ARBA" id="ARBA00023140"/>
    </source>
</evidence>
<evidence type="ECO:0000256" key="1">
    <source>
        <dbReference type="ARBA" id="ARBA00004275"/>
    </source>
</evidence>
<dbReference type="Gene3D" id="3.40.50.12780">
    <property type="entry name" value="N-terminal domain of ligase-like"/>
    <property type="match status" value="1"/>
</dbReference>
<feature type="domain" description="AMP-dependent synthetase/ligase" evidence="3">
    <location>
        <begin position="2"/>
        <end position="345"/>
    </location>
</feature>
<dbReference type="PROSITE" id="PS00455">
    <property type="entry name" value="AMP_BINDING"/>
    <property type="match status" value="1"/>
</dbReference>
<evidence type="ECO:0000259" key="4">
    <source>
        <dbReference type="Pfam" id="PF13193"/>
    </source>
</evidence>
<evidence type="ECO:0000259" key="3">
    <source>
        <dbReference type="Pfam" id="PF00501"/>
    </source>
</evidence>
<dbReference type="FunFam" id="3.40.50.12780:FF:000025">
    <property type="entry name" value="luciferin 4-monooxygenase"/>
    <property type="match status" value="1"/>
</dbReference>
<dbReference type="AlphaFoldDB" id="A0A1I8MJC1"/>
<comment type="subcellular location">
    <subcellularLocation>
        <location evidence="1">Peroxisome</location>
    </subcellularLocation>
</comment>
<dbReference type="VEuPathDB" id="VectorBase:MDOMA2_001703"/>
<dbReference type="Gene3D" id="3.30.300.30">
    <property type="match status" value="1"/>
</dbReference>
<dbReference type="InterPro" id="IPR045851">
    <property type="entry name" value="AMP-bd_C_sf"/>
</dbReference>
<dbReference type="PANTHER" id="PTHR24096:SF353">
    <property type="entry name" value="GH16244P-RELATED"/>
    <property type="match status" value="1"/>
</dbReference>
<evidence type="ECO:0000313" key="5">
    <source>
        <dbReference type="EnsemblMetazoa" id="MDOA005502-PA"/>
    </source>
</evidence>
<sequence>MKKYPEHIIQICHQNGRKFTNREMIQLSVRAALHFEKIQMQQCDIIGMCVSHSDYVAPLFFGAICAGLCISPSDPSYNVNGLKYVYDLTKPKLMFCDGEIYDKVRQAFDECGLTATKIYTVRNHLEGVPDITEFFEEHCNEMSYVVPPLKEGFEQVAMILCTSGSTGSPKGVQMSHAALLNATTLGVDFAPRLLCYSSFYGSVAIFMLIQSATNCFTRIISENPFSPEEFCDIVKQYQINVSANYPAHIPLLLVSDKLATSDLSSLRLMFIAGKTIPYALMEKFMPFARNCTFRTYYGLTEICGAITSSPIDPSDSVGRMLVNTEAKILNDSGEQLGPNETGEILRVICEIPEVVDACVVGIPDETYDFLAAAGVVRRQGATISEQQIAQFVSERRQDYERLRGGLYFFDSFPLTVTGKTNRKEVTEMCITRRGVEERDKSV</sequence>
<evidence type="ECO:0008006" key="6">
    <source>
        <dbReference type="Google" id="ProtNLM"/>
    </source>
</evidence>
<keyword evidence="2" id="KW-0576">Peroxisome</keyword>
<dbReference type="Pfam" id="PF00501">
    <property type="entry name" value="AMP-binding"/>
    <property type="match status" value="1"/>
</dbReference>
<accession>A0A1I8MJC1</accession>
<dbReference type="InterPro" id="IPR025110">
    <property type="entry name" value="AMP-bd_C"/>
</dbReference>
<dbReference type="Pfam" id="PF13193">
    <property type="entry name" value="AMP-binding_C"/>
    <property type="match status" value="1"/>
</dbReference>
<name>A0A1I8MJC1_MUSDO</name>
<proteinExistence type="predicted"/>
<dbReference type="PANTHER" id="PTHR24096">
    <property type="entry name" value="LONG-CHAIN-FATTY-ACID--COA LIGASE"/>
    <property type="match status" value="1"/>
</dbReference>
<dbReference type="InterPro" id="IPR000873">
    <property type="entry name" value="AMP-dep_synth/lig_dom"/>
</dbReference>
<dbReference type="EnsemblMetazoa" id="MDOA005502-RA">
    <property type="protein sequence ID" value="MDOA005502-PA"/>
    <property type="gene ID" value="MDOA005502"/>
</dbReference>
<dbReference type="GO" id="GO:0046949">
    <property type="term" value="P:fatty-acyl-CoA biosynthetic process"/>
    <property type="evidence" value="ECO:0007669"/>
    <property type="project" value="TreeGrafter"/>
</dbReference>
<dbReference type="InterPro" id="IPR020845">
    <property type="entry name" value="AMP-binding_CS"/>
</dbReference>
<dbReference type="eggNOG" id="KOG1176">
    <property type="taxonomic scope" value="Eukaryota"/>
</dbReference>
<dbReference type="GO" id="GO:0005777">
    <property type="term" value="C:peroxisome"/>
    <property type="evidence" value="ECO:0007669"/>
    <property type="project" value="UniProtKB-SubCell"/>
</dbReference>
<feature type="domain" description="AMP-binding enzyme C-terminal" evidence="4">
    <location>
        <begin position="347"/>
        <end position="419"/>
    </location>
</feature>
<dbReference type="VEuPathDB" id="VectorBase:MDOA005502"/>
<dbReference type="STRING" id="7370.A0A1I8MJC1"/>
<dbReference type="GO" id="GO:0004467">
    <property type="term" value="F:long-chain fatty acid-CoA ligase activity"/>
    <property type="evidence" value="ECO:0007669"/>
    <property type="project" value="TreeGrafter"/>
</dbReference>